<keyword evidence="7" id="KW-1185">Reference proteome</keyword>
<dbReference type="EMBL" id="FNIR01000014">
    <property type="protein sequence ID" value="SDP47782.1"/>
    <property type="molecule type" value="Genomic_DNA"/>
</dbReference>
<dbReference type="Gene3D" id="1.10.357.10">
    <property type="entry name" value="Tetracycline Repressor, domain 2"/>
    <property type="match status" value="1"/>
</dbReference>
<feature type="DNA-binding region" description="H-T-H motif" evidence="4">
    <location>
        <begin position="32"/>
        <end position="51"/>
    </location>
</feature>
<keyword evidence="2 4" id="KW-0238">DNA-binding</keyword>
<reference evidence="7" key="1">
    <citation type="submission" date="2016-10" db="EMBL/GenBank/DDBJ databases">
        <authorList>
            <person name="Varghese N."/>
            <person name="Submissions S."/>
        </authorList>
    </citation>
    <scope>NUCLEOTIDE SEQUENCE [LARGE SCALE GENOMIC DNA]</scope>
    <source>
        <strain evidence="7">DSM 45843</strain>
    </source>
</reference>
<evidence type="ECO:0000259" key="5">
    <source>
        <dbReference type="PROSITE" id="PS50977"/>
    </source>
</evidence>
<dbReference type="RefSeq" id="WP_091248876.1">
    <property type="nucleotide sequence ID" value="NZ_FNIR01000014.1"/>
</dbReference>
<dbReference type="PANTHER" id="PTHR30055:SF234">
    <property type="entry name" value="HTH-TYPE TRANSCRIPTIONAL REGULATOR BETI"/>
    <property type="match status" value="1"/>
</dbReference>
<evidence type="ECO:0000313" key="7">
    <source>
        <dbReference type="Proteomes" id="UP000199088"/>
    </source>
</evidence>
<dbReference type="InterPro" id="IPR001647">
    <property type="entry name" value="HTH_TetR"/>
</dbReference>
<evidence type="ECO:0000313" key="6">
    <source>
        <dbReference type="EMBL" id="SDP47782.1"/>
    </source>
</evidence>
<dbReference type="PROSITE" id="PS50977">
    <property type="entry name" value="HTH_TETR_2"/>
    <property type="match status" value="1"/>
</dbReference>
<dbReference type="InterPro" id="IPR050109">
    <property type="entry name" value="HTH-type_TetR-like_transc_reg"/>
</dbReference>
<organism evidence="6 7">
    <name type="scientific">Klenkia soli</name>
    <dbReference type="NCBI Taxonomy" id="1052260"/>
    <lineage>
        <taxon>Bacteria</taxon>
        <taxon>Bacillati</taxon>
        <taxon>Actinomycetota</taxon>
        <taxon>Actinomycetes</taxon>
        <taxon>Geodermatophilales</taxon>
        <taxon>Geodermatophilaceae</taxon>
        <taxon>Klenkia</taxon>
    </lineage>
</organism>
<dbReference type="OrthoDB" id="3784817at2"/>
<sequence>MAPSAPPRDVARSALVEAAARLLRDAGGDAVTTRAVAEAAGVQAPTLYRLFGDKDGLLEAVVEHELAAFVAGKAAQVRAAADADDDPVADLRAGWHRQVEFGLTHPAVFALLSDPARAGRSAAARSGREVLAARVHRVALAGRLRVGERHAAELVHAAGTGAVLALLAVPPAERDGELSAAMLDAVLQQVLVDPAEPATTAGLLPAVVALRAGAAELTALTSAEQQLLAEWLDRVVAGG</sequence>
<dbReference type="AlphaFoldDB" id="A0A1H0T117"/>
<accession>A0A1H0T117</accession>
<dbReference type="InterPro" id="IPR009057">
    <property type="entry name" value="Homeodomain-like_sf"/>
</dbReference>
<dbReference type="SUPFAM" id="SSF46689">
    <property type="entry name" value="Homeodomain-like"/>
    <property type="match status" value="1"/>
</dbReference>
<dbReference type="STRING" id="1052260.SAMN05660199_04002"/>
<name>A0A1H0T117_9ACTN</name>
<evidence type="ECO:0000256" key="2">
    <source>
        <dbReference type="ARBA" id="ARBA00023125"/>
    </source>
</evidence>
<dbReference type="GO" id="GO:0003700">
    <property type="term" value="F:DNA-binding transcription factor activity"/>
    <property type="evidence" value="ECO:0007669"/>
    <property type="project" value="TreeGrafter"/>
</dbReference>
<proteinExistence type="predicted"/>
<keyword evidence="1" id="KW-0805">Transcription regulation</keyword>
<dbReference type="Proteomes" id="UP000199088">
    <property type="component" value="Unassembled WGS sequence"/>
</dbReference>
<dbReference type="GO" id="GO:0000976">
    <property type="term" value="F:transcription cis-regulatory region binding"/>
    <property type="evidence" value="ECO:0007669"/>
    <property type="project" value="TreeGrafter"/>
</dbReference>
<evidence type="ECO:0000256" key="3">
    <source>
        <dbReference type="ARBA" id="ARBA00023163"/>
    </source>
</evidence>
<evidence type="ECO:0000256" key="1">
    <source>
        <dbReference type="ARBA" id="ARBA00023015"/>
    </source>
</evidence>
<protein>
    <submittedName>
        <fullName evidence="6">Transcriptional regulator, TetR family</fullName>
    </submittedName>
</protein>
<dbReference type="PANTHER" id="PTHR30055">
    <property type="entry name" value="HTH-TYPE TRANSCRIPTIONAL REGULATOR RUTR"/>
    <property type="match status" value="1"/>
</dbReference>
<evidence type="ECO:0000256" key="4">
    <source>
        <dbReference type="PROSITE-ProRule" id="PRU00335"/>
    </source>
</evidence>
<dbReference type="PRINTS" id="PR00455">
    <property type="entry name" value="HTHTETR"/>
</dbReference>
<keyword evidence="3" id="KW-0804">Transcription</keyword>
<dbReference type="Pfam" id="PF00440">
    <property type="entry name" value="TetR_N"/>
    <property type="match status" value="1"/>
</dbReference>
<feature type="domain" description="HTH tetR-type" evidence="5">
    <location>
        <begin position="9"/>
        <end position="69"/>
    </location>
</feature>
<gene>
    <name evidence="6" type="ORF">SAMN05660199_04002</name>
</gene>